<dbReference type="Pfam" id="PF13450">
    <property type="entry name" value="NAD_binding_8"/>
    <property type="match status" value="1"/>
</dbReference>
<gene>
    <name evidence="1" type="ORF">WI38_09355</name>
</gene>
<comment type="caution">
    <text evidence="1">The sequence shown here is derived from an EMBL/GenBank/DDBJ whole genome shotgun (WGS) entry which is preliminary data.</text>
</comment>
<dbReference type="AlphaFoldDB" id="A0A102LGM2"/>
<protein>
    <recommendedName>
        <fullName evidence="3">FAD dependent oxidoreductase domain-containing protein</fullName>
    </recommendedName>
</protein>
<name>A0A102LGM2_9BURK</name>
<evidence type="ECO:0000313" key="2">
    <source>
        <dbReference type="Proteomes" id="UP000065521"/>
    </source>
</evidence>
<evidence type="ECO:0008006" key="3">
    <source>
        <dbReference type="Google" id="ProtNLM"/>
    </source>
</evidence>
<dbReference type="InterPro" id="IPR036188">
    <property type="entry name" value="FAD/NAD-bd_sf"/>
</dbReference>
<reference evidence="1 2" key="1">
    <citation type="submission" date="2015-11" db="EMBL/GenBank/DDBJ databases">
        <title>Expanding the genomic diversity of Burkholderia species for the development of highly accurate diagnostics.</title>
        <authorList>
            <person name="Sahl J."/>
            <person name="Keim P."/>
            <person name="Wagner D."/>
        </authorList>
    </citation>
    <scope>NUCLEOTIDE SEQUENCE [LARGE SCALE GENOMIC DNA]</scope>
    <source>
        <strain evidence="1 2">RF32-BP4</strain>
    </source>
</reference>
<proteinExistence type="predicted"/>
<sequence>MSPVINSLSMLSLKCAYRTFDLSSGLGHVSIRDQIVRARLLIRDLKQSGLTANRILIVGAGIAGVCAAVEACREGIEVVCVDTNSRPFELQHKTSHRYVGPYMYEWPANICRPQDFPPKDWPHDQIPWAAFESVMGWESAEPMKSSDLAGRLTTWLEWWLGERATGMRGGPPRLLMKVDPTRVRDWVKKFVSGRSPLPLNLHGIEWPRTDKRRVKDFFPDFVILAAGMGAERTDLGNNVEGLPFWQDDQLRAPATANENVGVFGAGDGALQDFLRALTRYDHPLQFIDELNADPTIHAAFASQHEYLMLVEHQNKMMAAWTRDGNYVADMDRRCRRVADALSKQYAVRRAVARGLRSGSGSVSLYCRESHFTKAYLLNRFLVYLICRSLQNGSDEFADCMTFSVNFEHTVTHASHSGGKYLIAIEHGNDTAHYVFDKIAVRHGVNQDTTAVKQMLGLKNAALATRTTLSQLPLPLFCDRT</sequence>
<dbReference type="EMBL" id="LOTN01000017">
    <property type="protein sequence ID" value="KUZ93478.1"/>
    <property type="molecule type" value="Genomic_DNA"/>
</dbReference>
<dbReference type="Gene3D" id="3.50.50.60">
    <property type="entry name" value="FAD/NAD(P)-binding domain"/>
    <property type="match status" value="1"/>
</dbReference>
<dbReference type="Proteomes" id="UP000065521">
    <property type="component" value="Unassembled WGS sequence"/>
</dbReference>
<accession>A0A102LGM2</accession>
<organism evidence="1 2">
    <name type="scientific">Burkholderia ubonensis</name>
    <dbReference type="NCBI Taxonomy" id="101571"/>
    <lineage>
        <taxon>Bacteria</taxon>
        <taxon>Pseudomonadati</taxon>
        <taxon>Pseudomonadota</taxon>
        <taxon>Betaproteobacteria</taxon>
        <taxon>Burkholderiales</taxon>
        <taxon>Burkholderiaceae</taxon>
        <taxon>Burkholderia</taxon>
        <taxon>Burkholderia cepacia complex</taxon>
    </lineage>
</organism>
<evidence type="ECO:0000313" key="1">
    <source>
        <dbReference type="EMBL" id="KUZ93478.1"/>
    </source>
</evidence>
<dbReference type="SUPFAM" id="SSF51905">
    <property type="entry name" value="FAD/NAD(P)-binding domain"/>
    <property type="match status" value="1"/>
</dbReference>